<protein>
    <submittedName>
        <fullName evidence="2">Uncharacterized protein</fullName>
    </submittedName>
</protein>
<dbReference type="AlphaFoldDB" id="A0A2H3CAP6"/>
<evidence type="ECO:0000256" key="1">
    <source>
        <dbReference type="SAM" id="MobiDB-lite"/>
    </source>
</evidence>
<feature type="compositionally biased region" description="Basic and acidic residues" evidence="1">
    <location>
        <begin position="55"/>
        <end position="66"/>
    </location>
</feature>
<evidence type="ECO:0000313" key="2">
    <source>
        <dbReference type="EMBL" id="PBK75408.1"/>
    </source>
</evidence>
<feature type="compositionally biased region" description="Basic and acidic residues" evidence="1">
    <location>
        <begin position="74"/>
        <end position="84"/>
    </location>
</feature>
<feature type="compositionally biased region" description="Polar residues" evidence="1">
    <location>
        <begin position="1"/>
        <end position="15"/>
    </location>
</feature>
<name>A0A2H3CAP6_9AGAR</name>
<evidence type="ECO:0000313" key="3">
    <source>
        <dbReference type="Proteomes" id="UP000218334"/>
    </source>
</evidence>
<reference evidence="3" key="1">
    <citation type="journal article" date="2017" name="Nat. Ecol. Evol.">
        <title>Genome expansion and lineage-specific genetic innovations in the forest pathogenic fungi Armillaria.</title>
        <authorList>
            <person name="Sipos G."/>
            <person name="Prasanna A.N."/>
            <person name="Walter M.C."/>
            <person name="O'Connor E."/>
            <person name="Balint B."/>
            <person name="Krizsan K."/>
            <person name="Kiss B."/>
            <person name="Hess J."/>
            <person name="Varga T."/>
            <person name="Slot J."/>
            <person name="Riley R."/>
            <person name="Boka B."/>
            <person name="Rigling D."/>
            <person name="Barry K."/>
            <person name="Lee J."/>
            <person name="Mihaltcheva S."/>
            <person name="LaButti K."/>
            <person name="Lipzen A."/>
            <person name="Waldron R."/>
            <person name="Moloney N.M."/>
            <person name="Sperisen C."/>
            <person name="Kredics L."/>
            <person name="Vagvoelgyi C."/>
            <person name="Patrignani A."/>
            <person name="Fitzpatrick D."/>
            <person name="Nagy I."/>
            <person name="Doyle S."/>
            <person name="Anderson J.B."/>
            <person name="Grigoriev I.V."/>
            <person name="Gueldener U."/>
            <person name="Muensterkoetter M."/>
            <person name="Nagy L.G."/>
        </authorList>
    </citation>
    <scope>NUCLEOTIDE SEQUENCE [LARGE SCALE GENOMIC DNA]</scope>
    <source>
        <strain evidence="3">28-4</strain>
    </source>
</reference>
<dbReference type="EMBL" id="KZ293417">
    <property type="protein sequence ID" value="PBK75408.1"/>
    <property type="molecule type" value="Genomic_DNA"/>
</dbReference>
<sequence>MSNSIEYCQSTTSKPYESALTPEGLTSEEYKLLTKKCAATEEKYVEAIRNAVEKKKNDLKKKEKENKKLRKEQKKAEKAVESGKGKTAVKVTEMALVNEKKKTNADTERERSEGSKETLKKFMVEESNGEGRPGLSKRVKAEVSGPTENEEEFEGNRNSSAFTVSSKEVSELLQKLADTVGTLANKIDILTGQVIDLWSCMDDLVDNFQLEDINSPEEFISDIEEW</sequence>
<gene>
    <name evidence="2" type="ORF">ARMSODRAFT_970070</name>
</gene>
<proteinExistence type="predicted"/>
<feature type="region of interest" description="Disordered" evidence="1">
    <location>
        <begin position="1"/>
        <end position="22"/>
    </location>
</feature>
<keyword evidence="3" id="KW-1185">Reference proteome</keyword>
<accession>A0A2H3CAP6</accession>
<feature type="region of interest" description="Disordered" evidence="1">
    <location>
        <begin position="55"/>
        <end position="159"/>
    </location>
</feature>
<dbReference type="Proteomes" id="UP000218334">
    <property type="component" value="Unassembled WGS sequence"/>
</dbReference>
<feature type="compositionally biased region" description="Basic and acidic residues" evidence="1">
    <location>
        <begin position="98"/>
        <end position="124"/>
    </location>
</feature>
<organism evidence="2 3">
    <name type="scientific">Armillaria solidipes</name>
    <dbReference type="NCBI Taxonomy" id="1076256"/>
    <lineage>
        <taxon>Eukaryota</taxon>
        <taxon>Fungi</taxon>
        <taxon>Dikarya</taxon>
        <taxon>Basidiomycota</taxon>
        <taxon>Agaricomycotina</taxon>
        <taxon>Agaricomycetes</taxon>
        <taxon>Agaricomycetidae</taxon>
        <taxon>Agaricales</taxon>
        <taxon>Marasmiineae</taxon>
        <taxon>Physalacriaceae</taxon>
        <taxon>Armillaria</taxon>
    </lineage>
</organism>